<dbReference type="SUPFAM" id="SSF57829">
    <property type="entry name" value="Zn-binding ribosomal proteins"/>
    <property type="match status" value="1"/>
</dbReference>
<comment type="caution">
    <text evidence="6">The sequence shown here is derived from an EMBL/GenBank/DDBJ whole genome shotgun (WGS) entry which is preliminary data.</text>
</comment>
<dbReference type="HAMAP" id="MF_00294">
    <property type="entry name" value="Ribosomal_bL33"/>
    <property type="match status" value="1"/>
</dbReference>
<keyword evidence="3 5" id="KW-0687">Ribonucleoprotein</keyword>
<dbReference type="Pfam" id="PF00471">
    <property type="entry name" value="Ribosomal_L33"/>
    <property type="match status" value="1"/>
</dbReference>
<evidence type="ECO:0000256" key="2">
    <source>
        <dbReference type="ARBA" id="ARBA00022980"/>
    </source>
</evidence>
<protein>
    <recommendedName>
        <fullName evidence="4 5">Large ribosomal subunit protein bL33</fullName>
    </recommendedName>
</protein>
<sequence length="49" mass="5963">MREQITFVCSVCKSKNYYSTKNKKLKKDKIVIKKFCPKCRKHTEHKEEK</sequence>
<dbReference type="GO" id="GO:0006412">
    <property type="term" value="P:translation"/>
    <property type="evidence" value="ECO:0007669"/>
    <property type="project" value="UniProtKB-UniRule"/>
</dbReference>
<keyword evidence="2 5" id="KW-0689">Ribosomal protein</keyword>
<dbReference type="InterPro" id="IPR001705">
    <property type="entry name" value="Ribosomal_bL33"/>
</dbReference>
<evidence type="ECO:0000256" key="5">
    <source>
        <dbReference type="HAMAP-Rule" id="MF_00294"/>
    </source>
</evidence>
<accession>A0A7C4U6Y4</accession>
<dbReference type="GO" id="GO:0005737">
    <property type="term" value="C:cytoplasm"/>
    <property type="evidence" value="ECO:0007669"/>
    <property type="project" value="UniProtKB-ARBA"/>
</dbReference>
<dbReference type="InterPro" id="IPR038584">
    <property type="entry name" value="Ribosomal_bL33_sf"/>
</dbReference>
<dbReference type="Gene3D" id="2.20.28.120">
    <property type="entry name" value="Ribosomal protein L33"/>
    <property type="match status" value="1"/>
</dbReference>
<dbReference type="GO" id="GO:1990904">
    <property type="term" value="C:ribonucleoprotein complex"/>
    <property type="evidence" value="ECO:0007669"/>
    <property type="project" value="UniProtKB-KW"/>
</dbReference>
<comment type="similarity">
    <text evidence="1 5">Belongs to the bacterial ribosomal protein bL33 family.</text>
</comment>
<dbReference type="NCBIfam" id="NF001860">
    <property type="entry name" value="PRK00595.1"/>
    <property type="match status" value="1"/>
</dbReference>
<dbReference type="GO" id="GO:0003735">
    <property type="term" value="F:structural constituent of ribosome"/>
    <property type="evidence" value="ECO:0007669"/>
    <property type="project" value="InterPro"/>
</dbReference>
<name>A0A7C4U6Y4_UNCW3</name>
<dbReference type="EMBL" id="DTHG01000041">
    <property type="protein sequence ID" value="HGW91577.1"/>
    <property type="molecule type" value="Genomic_DNA"/>
</dbReference>
<evidence type="ECO:0000256" key="3">
    <source>
        <dbReference type="ARBA" id="ARBA00023274"/>
    </source>
</evidence>
<evidence type="ECO:0000256" key="1">
    <source>
        <dbReference type="ARBA" id="ARBA00007596"/>
    </source>
</evidence>
<evidence type="ECO:0000256" key="4">
    <source>
        <dbReference type="ARBA" id="ARBA00035176"/>
    </source>
</evidence>
<dbReference type="NCBIfam" id="TIGR01023">
    <property type="entry name" value="rpmG_bact"/>
    <property type="match status" value="1"/>
</dbReference>
<dbReference type="GO" id="GO:0005840">
    <property type="term" value="C:ribosome"/>
    <property type="evidence" value="ECO:0007669"/>
    <property type="project" value="UniProtKB-KW"/>
</dbReference>
<organism evidence="6">
    <name type="scientific">candidate division WOR-3 bacterium</name>
    <dbReference type="NCBI Taxonomy" id="2052148"/>
    <lineage>
        <taxon>Bacteria</taxon>
        <taxon>Bacteria division WOR-3</taxon>
    </lineage>
</organism>
<dbReference type="AlphaFoldDB" id="A0A7C4U6Y4"/>
<gene>
    <name evidence="5 6" type="primary">rpmG</name>
    <name evidence="6" type="ORF">ENV67_03435</name>
</gene>
<reference evidence="6" key="1">
    <citation type="journal article" date="2020" name="mSystems">
        <title>Genome- and Community-Level Interaction Insights into Carbon Utilization and Element Cycling Functions of Hydrothermarchaeota in Hydrothermal Sediment.</title>
        <authorList>
            <person name="Zhou Z."/>
            <person name="Liu Y."/>
            <person name="Xu W."/>
            <person name="Pan J."/>
            <person name="Luo Z.H."/>
            <person name="Li M."/>
        </authorList>
    </citation>
    <scope>NUCLEOTIDE SEQUENCE [LARGE SCALE GENOMIC DNA]</scope>
    <source>
        <strain evidence="6">SpSt-780</strain>
    </source>
</reference>
<proteinExistence type="inferred from homology"/>
<evidence type="ECO:0000313" key="6">
    <source>
        <dbReference type="EMBL" id="HGW91577.1"/>
    </source>
</evidence>
<dbReference type="NCBIfam" id="NF001764">
    <property type="entry name" value="PRK00504.1"/>
    <property type="match status" value="1"/>
</dbReference>
<dbReference type="InterPro" id="IPR011332">
    <property type="entry name" value="Ribosomal_zn-bd"/>
</dbReference>